<evidence type="ECO:0000313" key="5">
    <source>
        <dbReference type="EMBL" id="ATQ75629.1"/>
    </source>
</evidence>
<evidence type="ECO:0000256" key="2">
    <source>
        <dbReference type="ARBA" id="ARBA00023136"/>
    </source>
</evidence>
<dbReference type="InterPro" id="IPR001466">
    <property type="entry name" value="Beta-lactam-related"/>
</dbReference>
<dbReference type="Proteomes" id="UP000229897">
    <property type="component" value="Chromosome"/>
</dbReference>
<proteinExistence type="predicted"/>
<feature type="domain" description="Beta-lactamase-related" evidence="4">
    <location>
        <begin position="86"/>
        <end position="395"/>
    </location>
</feature>
<feature type="compositionally biased region" description="Basic residues" evidence="3">
    <location>
        <begin position="1"/>
        <end position="26"/>
    </location>
</feature>
<gene>
    <name evidence="5" type="ORF">CR152_14675</name>
</gene>
<keyword evidence="6" id="KW-1185">Reference proteome</keyword>
<evidence type="ECO:0000313" key="6">
    <source>
        <dbReference type="Proteomes" id="UP000229897"/>
    </source>
</evidence>
<dbReference type="KEGG" id="mass:CR152_14675"/>
<dbReference type="GO" id="GO:0016020">
    <property type="term" value="C:membrane"/>
    <property type="evidence" value="ECO:0007669"/>
    <property type="project" value="UniProtKB-SubCell"/>
</dbReference>
<evidence type="ECO:0000256" key="3">
    <source>
        <dbReference type="SAM" id="MobiDB-lite"/>
    </source>
</evidence>
<dbReference type="PANTHER" id="PTHR46825:SF11">
    <property type="entry name" value="PENICILLIN-BINDING PROTEIN 4"/>
    <property type="match status" value="1"/>
</dbReference>
<dbReference type="InterPro" id="IPR012338">
    <property type="entry name" value="Beta-lactam/transpept-like"/>
</dbReference>
<keyword evidence="2" id="KW-0472">Membrane</keyword>
<sequence length="620" mass="67913">MGRQLLRCRRHHHHRAGPLLHRRRRRAGDQGHRGEEPTMKRHYLTSKIVVLAYLALFTLAAKASNALDPATTQAVERILSNFASPDKPALAITVIRGGKPILERALGSVDLESKAPATVDTKFQVDSLAWEFIAHAVFMMEEQGKVTLDDDIRQYLPGLPALGRKITIKHLLSSTDGLYGYKTLQSLAGWGAGEPAQYKDIVQLLQSQKQTNFNPGEAFSPGGDTRLILLARIVEVASGQAFDAFCKSQIFVPLGMSNTIFVYGSGRPLQNTAVPYRLDGSGVLQRDDGPVNVAGPVNLYSSIRDMSIWRAWIASPPPGKQSLVNKLGMPIRLDNGSLIKDVSGITTFGQQHAGQERGLPKVYRIASFGGYASSVFHFPGNDLAVVVLSSGLTYSGYVGMQIANILLSDRFPEPPNIDYAKIKAVDVPPQQLQLLEGTYWDATRGRSARVEVKDKVLHYTRPGETEGRVLIPLDDSSFQMKIDGDDSFFVRFMGNKKSKSVHYTMSGSDPIVFEQYTPVTYTKDELGRFAGTFYNKDLNASFVLDASSGTLVADNRSGGIVTFSSIGPDKFAGDKRFMGGITFVRGKKGEITGLRVVVDEVRNLVFQKLRDDGGQGISAP</sequence>
<dbReference type="Pfam" id="PF00144">
    <property type="entry name" value="Beta-lactamase"/>
    <property type="match status" value="1"/>
</dbReference>
<dbReference type="SUPFAM" id="SSF56601">
    <property type="entry name" value="beta-lactamase/transpeptidase-like"/>
    <property type="match status" value="1"/>
</dbReference>
<accession>A0A2D2DKW1</accession>
<dbReference type="Gene3D" id="3.40.710.10">
    <property type="entry name" value="DD-peptidase/beta-lactamase superfamily"/>
    <property type="match status" value="1"/>
</dbReference>
<organism evidence="5 6">
    <name type="scientific">Massilia violaceinigra</name>
    <dbReference type="NCBI Taxonomy" id="2045208"/>
    <lineage>
        <taxon>Bacteria</taxon>
        <taxon>Pseudomonadati</taxon>
        <taxon>Pseudomonadota</taxon>
        <taxon>Betaproteobacteria</taxon>
        <taxon>Burkholderiales</taxon>
        <taxon>Oxalobacteraceae</taxon>
        <taxon>Telluria group</taxon>
        <taxon>Massilia</taxon>
    </lineage>
</organism>
<reference evidence="5" key="1">
    <citation type="submission" date="2017-10" db="EMBL/GenBank/DDBJ databases">
        <title>Massilia psychrophilum sp. nov., a novel purple-pigmented bacterium isolated from Tianshan glacier, Xinjiang Municipality, China.</title>
        <authorList>
            <person name="Wang H."/>
        </authorList>
    </citation>
    <scope>NUCLEOTIDE SEQUENCE [LARGE SCALE GENOMIC DNA]</scope>
    <source>
        <strain evidence="5">B2</strain>
    </source>
</reference>
<feature type="compositionally biased region" description="Basic and acidic residues" evidence="3">
    <location>
        <begin position="27"/>
        <end position="38"/>
    </location>
</feature>
<comment type="subcellular location">
    <subcellularLocation>
        <location evidence="1">Membrane</location>
    </subcellularLocation>
</comment>
<dbReference type="PANTHER" id="PTHR46825">
    <property type="entry name" value="D-ALANYL-D-ALANINE-CARBOXYPEPTIDASE/ENDOPEPTIDASE AMPH"/>
    <property type="match status" value="1"/>
</dbReference>
<evidence type="ECO:0000256" key="1">
    <source>
        <dbReference type="ARBA" id="ARBA00004370"/>
    </source>
</evidence>
<evidence type="ECO:0000259" key="4">
    <source>
        <dbReference type="Pfam" id="PF00144"/>
    </source>
</evidence>
<name>A0A2D2DKW1_9BURK</name>
<dbReference type="AlphaFoldDB" id="A0A2D2DKW1"/>
<protein>
    <recommendedName>
        <fullName evidence="4">Beta-lactamase-related domain-containing protein</fullName>
    </recommendedName>
</protein>
<dbReference type="EMBL" id="CP024608">
    <property type="protein sequence ID" value="ATQ75629.1"/>
    <property type="molecule type" value="Genomic_DNA"/>
</dbReference>
<dbReference type="InterPro" id="IPR050491">
    <property type="entry name" value="AmpC-like"/>
</dbReference>
<feature type="region of interest" description="Disordered" evidence="3">
    <location>
        <begin position="1"/>
        <end position="38"/>
    </location>
</feature>